<dbReference type="PROSITE" id="PS50011">
    <property type="entry name" value="PROTEIN_KINASE_DOM"/>
    <property type="match status" value="1"/>
</dbReference>
<keyword evidence="3" id="KW-0418">Kinase</keyword>
<dbReference type="PANTHER" id="PTHR44167:SF30">
    <property type="entry name" value="PHOSPHORYLASE KINASE"/>
    <property type="match status" value="1"/>
</dbReference>
<evidence type="ECO:0000256" key="1">
    <source>
        <dbReference type="SAM" id="MobiDB-lite"/>
    </source>
</evidence>
<dbReference type="InterPro" id="IPR000719">
    <property type="entry name" value="Prot_kinase_dom"/>
</dbReference>
<sequence>MNMDSQAVTTDDTEDFEVRPRKNNQIPHYFYKHDSELPFRPERSLGQGGFTRVDQIRMFRGKPMVYARKSFVISRAGNPRYSISDMLNETDIMGRLPHVHTMPVAFTYEIIEKLNQTFGIVMPIVADMNLEQYFDHHEFECTTSAKMHNICKTQLYRWSGCLIRALEFIHRYRVRHKDIKPQNILIKGDNVIISDFGLSKFFAGDITTQTFSDPLPRGTPRYWAPEVGKEYPDREPRNRASDVWSMGCVCLEMLTFIEEGNLLSLKDIKHYSNDPDALLGSIFKNKWAIENTTVAFLCWMMLNPQTDLRLKANELLLLVRDCGPSPCGRQACQDTEGHPRGAFCSAIQDYKTIFDRKILDGDEELSRWEDVNTLVRKNSIIRAYLDSNRFVATEEKTHRQLEAGIPKLSDILRPSFYIGESGYPVVSPKTRFPKKKQVQQARAEQDVNAEQREHSDRTGVQVRNILWACKTFAIAAFVAMRNFLLLFSNLNNIVATFICACGIGLAIKETSPLWAVSSFSIALWIFRKPITTREELGEQPTTASKVG</sequence>
<keyword evidence="4" id="KW-1185">Reference proteome</keyword>
<proteinExistence type="predicted"/>
<dbReference type="SUPFAM" id="SSF56112">
    <property type="entry name" value="Protein kinase-like (PK-like)"/>
    <property type="match status" value="1"/>
</dbReference>
<dbReference type="GO" id="GO:0005524">
    <property type="term" value="F:ATP binding"/>
    <property type="evidence" value="ECO:0007669"/>
    <property type="project" value="InterPro"/>
</dbReference>
<dbReference type="PROSITE" id="PS00108">
    <property type="entry name" value="PROTEIN_KINASE_ST"/>
    <property type="match status" value="1"/>
</dbReference>
<dbReference type="Pfam" id="PF00069">
    <property type="entry name" value="Pkinase"/>
    <property type="match status" value="1"/>
</dbReference>
<dbReference type="InterPro" id="IPR008271">
    <property type="entry name" value="Ser/Thr_kinase_AS"/>
</dbReference>
<reference evidence="3" key="1">
    <citation type="journal article" date="2020" name="Stud. Mycol.">
        <title>101 Dothideomycetes genomes: a test case for predicting lifestyles and emergence of pathogens.</title>
        <authorList>
            <person name="Haridas S."/>
            <person name="Albert R."/>
            <person name="Binder M."/>
            <person name="Bloem J."/>
            <person name="Labutti K."/>
            <person name="Salamov A."/>
            <person name="Andreopoulos B."/>
            <person name="Baker S."/>
            <person name="Barry K."/>
            <person name="Bills G."/>
            <person name="Bluhm B."/>
            <person name="Cannon C."/>
            <person name="Castanera R."/>
            <person name="Culley D."/>
            <person name="Daum C."/>
            <person name="Ezra D."/>
            <person name="Gonzalez J."/>
            <person name="Henrissat B."/>
            <person name="Kuo A."/>
            <person name="Liang C."/>
            <person name="Lipzen A."/>
            <person name="Lutzoni F."/>
            <person name="Magnuson J."/>
            <person name="Mondo S."/>
            <person name="Nolan M."/>
            <person name="Ohm R."/>
            <person name="Pangilinan J."/>
            <person name="Park H.-J."/>
            <person name="Ramirez L."/>
            <person name="Alfaro M."/>
            <person name="Sun H."/>
            <person name="Tritt A."/>
            <person name="Yoshinaga Y."/>
            <person name="Zwiers L.-H."/>
            <person name="Turgeon B."/>
            <person name="Goodwin S."/>
            <person name="Spatafora J."/>
            <person name="Crous P."/>
            <person name="Grigoriev I."/>
        </authorList>
    </citation>
    <scope>NUCLEOTIDE SEQUENCE</scope>
    <source>
        <strain evidence="3">CBS 627.86</strain>
    </source>
</reference>
<dbReference type="CDD" id="cd00180">
    <property type="entry name" value="PKc"/>
    <property type="match status" value="1"/>
</dbReference>
<name>A0A6A5YW82_9PLEO</name>
<keyword evidence="3" id="KW-0808">Transferase</keyword>
<gene>
    <name evidence="3" type="ORF">BDV96DRAFT_649953</name>
</gene>
<dbReference type="PANTHER" id="PTHR44167">
    <property type="entry name" value="OVARIAN-SPECIFIC SERINE/THREONINE-PROTEIN KINASE LOK-RELATED"/>
    <property type="match status" value="1"/>
</dbReference>
<evidence type="ECO:0000313" key="4">
    <source>
        <dbReference type="Proteomes" id="UP000799770"/>
    </source>
</evidence>
<feature type="compositionally biased region" description="Basic and acidic residues" evidence="1">
    <location>
        <begin position="443"/>
        <end position="455"/>
    </location>
</feature>
<dbReference type="GO" id="GO:0005634">
    <property type="term" value="C:nucleus"/>
    <property type="evidence" value="ECO:0007669"/>
    <property type="project" value="TreeGrafter"/>
</dbReference>
<dbReference type="GO" id="GO:0044773">
    <property type="term" value="P:mitotic DNA damage checkpoint signaling"/>
    <property type="evidence" value="ECO:0007669"/>
    <property type="project" value="TreeGrafter"/>
</dbReference>
<dbReference type="AlphaFoldDB" id="A0A6A5YW82"/>
<dbReference type="InterPro" id="IPR011009">
    <property type="entry name" value="Kinase-like_dom_sf"/>
</dbReference>
<dbReference type="Proteomes" id="UP000799770">
    <property type="component" value="Unassembled WGS sequence"/>
</dbReference>
<dbReference type="GO" id="GO:0004674">
    <property type="term" value="F:protein serine/threonine kinase activity"/>
    <property type="evidence" value="ECO:0007669"/>
    <property type="project" value="TreeGrafter"/>
</dbReference>
<evidence type="ECO:0000313" key="3">
    <source>
        <dbReference type="EMBL" id="KAF2111392.1"/>
    </source>
</evidence>
<accession>A0A6A5YW82</accession>
<dbReference type="EMBL" id="ML977334">
    <property type="protein sequence ID" value="KAF2111392.1"/>
    <property type="molecule type" value="Genomic_DNA"/>
</dbReference>
<dbReference type="OrthoDB" id="4062651at2759"/>
<organism evidence="3 4">
    <name type="scientific">Lophiotrema nucula</name>
    <dbReference type="NCBI Taxonomy" id="690887"/>
    <lineage>
        <taxon>Eukaryota</taxon>
        <taxon>Fungi</taxon>
        <taxon>Dikarya</taxon>
        <taxon>Ascomycota</taxon>
        <taxon>Pezizomycotina</taxon>
        <taxon>Dothideomycetes</taxon>
        <taxon>Pleosporomycetidae</taxon>
        <taxon>Pleosporales</taxon>
        <taxon>Lophiotremataceae</taxon>
        <taxon>Lophiotrema</taxon>
    </lineage>
</organism>
<evidence type="ECO:0000259" key="2">
    <source>
        <dbReference type="PROSITE" id="PS50011"/>
    </source>
</evidence>
<feature type="domain" description="Protein kinase" evidence="2">
    <location>
        <begin position="39"/>
        <end position="341"/>
    </location>
</feature>
<feature type="region of interest" description="Disordered" evidence="1">
    <location>
        <begin position="430"/>
        <end position="455"/>
    </location>
</feature>
<dbReference type="Gene3D" id="1.10.510.10">
    <property type="entry name" value="Transferase(Phosphotransferase) domain 1"/>
    <property type="match status" value="1"/>
</dbReference>
<protein>
    <submittedName>
        <fullName evidence="3">Kinase-like domain-containing protein</fullName>
    </submittedName>
</protein>
<dbReference type="SMART" id="SM00220">
    <property type="entry name" value="S_TKc"/>
    <property type="match status" value="1"/>
</dbReference>